<dbReference type="EnsemblMetazoa" id="PPA36119.1">
    <property type="protein sequence ID" value="PPA36119.1"/>
    <property type="gene ID" value="WBGene00274488"/>
</dbReference>
<proteinExistence type="predicted"/>
<dbReference type="AlphaFoldDB" id="A0A2A6CUU8"/>
<accession>A0A8R1YPM0</accession>
<sequence>MPSSPIAKRQRVDEFRITELPSDIIRMIIDMDQKSIDMMRLISHHWNNVVHEYFNTSNRLPVIKKFKWKVERVTSNVWRAHLRISKCDEQYFGIDQWHLQSVFSTSEETIFEKFSTEYGHGLKEEWLKKRFGRLFIRCSRIERLEIGLQLDLMEQVMDGKIVDELTIFDYLPDTSTTNDLIEFSEKILNFVRDHSVKNLVLHMGLRNWIMEMESSLTLKDGIHFSVSVNQFSNEHEMLAAWKAHINSVLIVNEKSYSAKVENHRANYQSNPIICVLVERIETYHQIVRDRSVKGLVLHMGLGKWRKEMKFFAAFFNEEAPLLSKIEFNLTVSVNQSYNERQLLEEWKALINGLLNNKIYSVTFENKEKYGGYHIFPRVDELRVSELPSDIIRRVIDMDKSSIDNMRLISRHWDSVVHEYLSTSSRLPVIKKLRWNMEIQCEYWRAYLEVSHSDKRYFGVENWTEYESSKCTTDVFNSYSPLFVFGVENVANNWLIKRLERLFYRCSRVVRMEMEIKRREFDKALNAQFEVMGRAMGRNIVDKLVLFTYESDGSPEDLVGASERILKFVQDHSVKSLILKMGLRNWIEEAEFFSSFFNEAAPLLSKIKFKFSVSVNQFYNKAEFLEEWQAHMNSLLNPEIYSVTVKNKNKYGGYPQMRVVVNRRNS</sequence>
<gene>
    <name evidence="1" type="primary">WBGene00274488</name>
</gene>
<organism evidence="1 2">
    <name type="scientific">Pristionchus pacificus</name>
    <name type="common">Parasitic nematode worm</name>
    <dbReference type="NCBI Taxonomy" id="54126"/>
    <lineage>
        <taxon>Eukaryota</taxon>
        <taxon>Metazoa</taxon>
        <taxon>Ecdysozoa</taxon>
        <taxon>Nematoda</taxon>
        <taxon>Chromadorea</taxon>
        <taxon>Rhabditida</taxon>
        <taxon>Rhabditina</taxon>
        <taxon>Diplogasteromorpha</taxon>
        <taxon>Diplogasteroidea</taxon>
        <taxon>Neodiplogasteridae</taxon>
        <taxon>Pristionchus</taxon>
    </lineage>
</organism>
<protein>
    <submittedName>
        <fullName evidence="1">Uncharacterized protein</fullName>
    </submittedName>
</protein>
<keyword evidence="2" id="KW-1185">Reference proteome</keyword>
<evidence type="ECO:0000313" key="2">
    <source>
        <dbReference type="Proteomes" id="UP000005239"/>
    </source>
</evidence>
<reference evidence="2" key="1">
    <citation type="journal article" date="2008" name="Nat. Genet.">
        <title>The Pristionchus pacificus genome provides a unique perspective on nematode lifestyle and parasitism.</title>
        <authorList>
            <person name="Dieterich C."/>
            <person name="Clifton S.W."/>
            <person name="Schuster L.N."/>
            <person name="Chinwalla A."/>
            <person name="Delehaunty K."/>
            <person name="Dinkelacker I."/>
            <person name="Fulton L."/>
            <person name="Fulton R."/>
            <person name="Godfrey J."/>
            <person name="Minx P."/>
            <person name="Mitreva M."/>
            <person name="Roeseler W."/>
            <person name="Tian H."/>
            <person name="Witte H."/>
            <person name="Yang S.P."/>
            <person name="Wilson R.K."/>
            <person name="Sommer R.J."/>
        </authorList>
    </citation>
    <scope>NUCLEOTIDE SEQUENCE [LARGE SCALE GENOMIC DNA]</scope>
    <source>
        <strain evidence="2">PS312</strain>
    </source>
</reference>
<name>A0A2A6CUU8_PRIPA</name>
<reference evidence="1" key="2">
    <citation type="submission" date="2022-06" db="UniProtKB">
        <authorList>
            <consortium name="EnsemblMetazoa"/>
        </authorList>
    </citation>
    <scope>IDENTIFICATION</scope>
    <source>
        <strain evidence="1">PS312</strain>
    </source>
</reference>
<accession>A0A2A6CUU8</accession>
<evidence type="ECO:0000313" key="1">
    <source>
        <dbReference type="EnsemblMetazoa" id="PPA36119.1"/>
    </source>
</evidence>
<dbReference type="Proteomes" id="UP000005239">
    <property type="component" value="Unassembled WGS sequence"/>
</dbReference>